<name>A0A5C3QAW4_9AGAR</name>
<dbReference type="EMBL" id="ML178879">
    <property type="protein sequence ID" value="TFK95603.1"/>
    <property type="molecule type" value="Genomic_DNA"/>
</dbReference>
<evidence type="ECO:0000313" key="1">
    <source>
        <dbReference type="EMBL" id="TFK95603.1"/>
    </source>
</evidence>
<dbReference type="Proteomes" id="UP000305067">
    <property type="component" value="Unassembled WGS sequence"/>
</dbReference>
<reference evidence="1 2" key="1">
    <citation type="journal article" date="2019" name="Nat. Ecol. Evol.">
        <title>Megaphylogeny resolves global patterns of mushroom evolution.</title>
        <authorList>
            <person name="Varga T."/>
            <person name="Krizsan K."/>
            <person name="Foldi C."/>
            <person name="Dima B."/>
            <person name="Sanchez-Garcia M."/>
            <person name="Sanchez-Ramirez S."/>
            <person name="Szollosi G.J."/>
            <person name="Szarkandi J.G."/>
            <person name="Papp V."/>
            <person name="Albert L."/>
            <person name="Andreopoulos W."/>
            <person name="Angelini C."/>
            <person name="Antonin V."/>
            <person name="Barry K.W."/>
            <person name="Bougher N.L."/>
            <person name="Buchanan P."/>
            <person name="Buyck B."/>
            <person name="Bense V."/>
            <person name="Catcheside P."/>
            <person name="Chovatia M."/>
            <person name="Cooper J."/>
            <person name="Damon W."/>
            <person name="Desjardin D."/>
            <person name="Finy P."/>
            <person name="Geml J."/>
            <person name="Haridas S."/>
            <person name="Hughes K."/>
            <person name="Justo A."/>
            <person name="Karasinski D."/>
            <person name="Kautmanova I."/>
            <person name="Kiss B."/>
            <person name="Kocsube S."/>
            <person name="Kotiranta H."/>
            <person name="LaButti K.M."/>
            <person name="Lechner B.E."/>
            <person name="Liimatainen K."/>
            <person name="Lipzen A."/>
            <person name="Lukacs Z."/>
            <person name="Mihaltcheva S."/>
            <person name="Morgado L.N."/>
            <person name="Niskanen T."/>
            <person name="Noordeloos M.E."/>
            <person name="Ohm R.A."/>
            <person name="Ortiz-Santana B."/>
            <person name="Ovrebo C."/>
            <person name="Racz N."/>
            <person name="Riley R."/>
            <person name="Savchenko A."/>
            <person name="Shiryaev A."/>
            <person name="Soop K."/>
            <person name="Spirin V."/>
            <person name="Szebenyi C."/>
            <person name="Tomsovsky M."/>
            <person name="Tulloss R.E."/>
            <person name="Uehling J."/>
            <person name="Grigoriev I.V."/>
            <person name="Vagvolgyi C."/>
            <person name="Papp T."/>
            <person name="Martin F.M."/>
            <person name="Miettinen O."/>
            <person name="Hibbett D.S."/>
            <person name="Nagy L.G."/>
        </authorList>
    </citation>
    <scope>NUCLEOTIDE SEQUENCE [LARGE SCALE GENOMIC DNA]</scope>
    <source>
        <strain evidence="1 2">CBS 309.79</strain>
    </source>
</reference>
<dbReference type="AlphaFoldDB" id="A0A5C3QAW4"/>
<accession>A0A5C3QAW4</accession>
<keyword evidence="2" id="KW-1185">Reference proteome</keyword>
<evidence type="ECO:0000313" key="2">
    <source>
        <dbReference type="Proteomes" id="UP000305067"/>
    </source>
</evidence>
<proteinExistence type="predicted"/>
<sequence>MAMDLMLHLHDIMPNVWRSSPTAAIVRPWRSLPSSPSVSACHLSFFYCGNSAPVGSFIYVTFRTDHATIAHRQTLFQRWVTDLQTPVKPG</sequence>
<organism evidence="1 2">
    <name type="scientific">Pterulicium gracile</name>
    <dbReference type="NCBI Taxonomy" id="1884261"/>
    <lineage>
        <taxon>Eukaryota</taxon>
        <taxon>Fungi</taxon>
        <taxon>Dikarya</taxon>
        <taxon>Basidiomycota</taxon>
        <taxon>Agaricomycotina</taxon>
        <taxon>Agaricomycetes</taxon>
        <taxon>Agaricomycetidae</taxon>
        <taxon>Agaricales</taxon>
        <taxon>Pleurotineae</taxon>
        <taxon>Pterulaceae</taxon>
        <taxon>Pterulicium</taxon>
    </lineage>
</organism>
<gene>
    <name evidence="1" type="ORF">BDV98DRAFT_577465</name>
</gene>
<protein>
    <submittedName>
        <fullName evidence="1">Uncharacterized protein</fullName>
    </submittedName>
</protein>